<dbReference type="InParanoid" id="A0A165M4E4"/>
<gene>
    <name evidence="2" type="ORF">EXIGLDRAFT_727075</name>
</gene>
<dbReference type="Proteomes" id="UP000077266">
    <property type="component" value="Unassembled WGS sequence"/>
</dbReference>
<accession>A0A165M4E4</accession>
<evidence type="ECO:0000313" key="3">
    <source>
        <dbReference type="Proteomes" id="UP000077266"/>
    </source>
</evidence>
<keyword evidence="3" id="KW-1185">Reference proteome</keyword>
<proteinExistence type="predicted"/>
<name>A0A165M4E4_EXIGL</name>
<feature type="region of interest" description="Disordered" evidence="1">
    <location>
        <begin position="15"/>
        <end position="132"/>
    </location>
</feature>
<feature type="compositionally biased region" description="Basic and acidic residues" evidence="1">
    <location>
        <begin position="87"/>
        <end position="107"/>
    </location>
</feature>
<organism evidence="2 3">
    <name type="scientific">Exidia glandulosa HHB12029</name>
    <dbReference type="NCBI Taxonomy" id="1314781"/>
    <lineage>
        <taxon>Eukaryota</taxon>
        <taxon>Fungi</taxon>
        <taxon>Dikarya</taxon>
        <taxon>Basidiomycota</taxon>
        <taxon>Agaricomycotina</taxon>
        <taxon>Agaricomycetes</taxon>
        <taxon>Auriculariales</taxon>
        <taxon>Exidiaceae</taxon>
        <taxon>Exidia</taxon>
    </lineage>
</organism>
<reference evidence="2 3" key="1">
    <citation type="journal article" date="2016" name="Mol. Biol. Evol.">
        <title>Comparative Genomics of Early-Diverging Mushroom-Forming Fungi Provides Insights into the Origins of Lignocellulose Decay Capabilities.</title>
        <authorList>
            <person name="Nagy L.G."/>
            <person name="Riley R."/>
            <person name="Tritt A."/>
            <person name="Adam C."/>
            <person name="Daum C."/>
            <person name="Floudas D."/>
            <person name="Sun H."/>
            <person name="Yadav J.S."/>
            <person name="Pangilinan J."/>
            <person name="Larsson K.H."/>
            <person name="Matsuura K."/>
            <person name="Barry K."/>
            <person name="Labutti K."/>
            <person name="Kuo R."/>
            <person name="Ohm R.A."/>
            <person name="Bhattacharya S.S."/>
            <person name="Shirouzu T."/>
            <person name="Yoshinaga Y."/>
            <person name="Martin F.M."/>
            <person name="Grigoriev I.V."/>
            <person name="Hibbett D.S."/>
        </authorList>
    </citation>
    <scope>NUCLEOTIDE SEQUENCE [LARGE SCALE GENOMIC DNA]</scope>
    <source>
        <strain evidence="2 3">HHB12029</strain>
    </source>
</reference>
<dbReference type="EMBL" id="KV425915">
    <property type="protein sequence ID" value="KZV98751.1"/>
    <property type="molecule type" value="Genomic_DNA"/>
</dbReference>
<dbReference type="OrthoDB" id="2564465at2759"/>
<feature type="compositionally biased region" description="Polar residues" evidence="1">
    <location>
        <begin position="58"/>
        <end position="77"/>
    </location>
</feature>
<evidence type="ECO:0000256" key="1">
    <source>
        <dbReference type="SAM" id="MobiDB-lite"/>
    </source>
</evidence>
<protein>
    <submittedName>
        <fullName evidence="2">Uncharacterized protein</fullName>
    </submittedName>
</protein>
<dbReference type="AlphaFoldDB" id="A0A165M4E4"/>
<sequence>MLDTPNDATLARVMRIAPGPNDVPATGSWADYDDVSAGDVGSDDGFMPVKSRGKQRMARQSSEASTHSTHSMRATETQTKRQRQNAAKRDAEKDAKLLADREREQALAKHRRERINDIYTGGGGKSVSGGQRATVDENYKLSWGS</sequence>
<evidence type="ECO:0000313" key="2">
    <source>
        <dbReference type="EMBL" id="KZV98751.1"/>
    </source>
</evidence>